<dbReference type="PANTHER" id="PTHR30363:SF44">
    <property type="entry name" value="AGA OPERON TRANSCRIPTIONAL REPRESSOR-RELATED"/>
    <property type="match status" value="1"/>
</dbReference>
<comment type="caution">
    <text evidence="5">The sequence shown here is derived from an EMBL/GenBank/DDBJ whole genome shotgun (WGS) entry which is preliminary data.</text>
</comment>
<protein>
    <submittedName>
        <fullName evidence="5">DeoR/GlpR family DNA-binding transcription regulator</fullName>
    </submittedName>
</protein>
<dbReference type="InterPro" id="IPR050313">
    <property type="entry name" value="Carb_Metab_HTH_regulators"/>
</dbReference>
<dbReference type="InterPro" id="IPR018356">
    <property type="entry name" value="Tscrpt_reg_HTH_DeoR_CS"/>
</dbReference>
<sequence>MRVLVTDRRRRVLDEVRRYGSVSVRDLAERLDVSAMTIRRDLEQLEADGALRRVRGGATMPRANDTEELAFAETSHRRIAEKEAIARRAAELVHPGMCVGLSGGSTTWTLARQLRQLPDLTIVTNSLRIADEFTVGDARRTVILTGGIRTPSDALVGPVAVQALGQLHCDLVFMGVHGMDTGAGFTTPNLMEAETNRALVRSTRRLAVVADHSKWGRVGLSTIADLSAAHTLVTDDRLPAGARADLAARIDQVLMAPAGETDSTRPLHPPD</sequence>
<name>A0A9D2J441_9MICO</name>
<reference evidence="5" key="2">
    <citation type="submission" date="2021-04" db="EMBL/GenBank/DDBJ databases">
        <authorList>
            <person name="Gilroy R."/>
        </authorList>
    </citation>
    <scope>NUCLEOTIDE SEQUENCE</scope>
    <source>
        <strain evidence="5">ChiGjej4B4-7305</strain>
    </source>
</reference>
<feature type="domain" description="HTH deoR-type" evidence="4">
    <location>
        <begin position="5"/>
        <end position="60"/>
    </location>
</feature>
<dbReference type="InterPro" id="IPR036390">
    <property type="entry name" value="WH_DNA-bd_sf"/>
</dbReference>
<dbReference type="Pfam" id="PF08220">
    <property type="entry name" value="HTH_DeoR"/>
    <property type="match status" value="1"/>
</dbReference>
<accession>A0A9D2J441</accession>
<proteinExistence type="predicted"/>
<dbReference type="EMBL" id="DXBY01000125">
    <property type="protein sequence ID" value="HIZ35557.1"/>
    <property type="molecule type" value="Genomic_DNA"/>
</dbReference>
<evidence type="ECO:0000313" key="5">
    <source>
        <dbReference type="EMBL" id="HIZ35557.1"/>
    </source>
</evidence>
<dbReference type="PROSITE" id="PS00894">
    <property type="entry name" value="HTH_DEOR_1"/>
    <property type="match status" value="1"/>
</dbReference>
<dbReference type="SUPFAM" id="SSF100950">
    <property type="entry name" value="NagB/RpiA/CoA transferase-like"/>
    <property type="match status" value="1"/>
</dbReference>
<organism evidence="5 6">
    <name type="scientific">Candidatus Ruania gallistercoris</name>
    <dbReference type="NCBI Taxonomy" id="2838746"/>
    <lineage>
        <taxon>Bacteria</taxon>
        <taxon>Bacillati</taxon>
        <taxon>Actinomycetota</taxon>
        <taxon>Actinomycetes</taxon>
        <taxon>Micrococcales</taxon>
        <taxon>Ruaniaceae</taxon>
        <taxon>Ruania</taxon>
    </lineage>
</organism>
<evidence type="ECO:0000313" key="6">
    <source>
        <dbReference type="Proteomes" id="UP000824037"/>
    </source>
</evidence>
<dbReference type="PANTHER" id="PTHR30363">
    <property type="entry name" value="HTH-TYPE TRANSCRIPTIONAL REGULATOR SRLR-RELATED"/>
    <property type="match status" value="1"/>
</dbReference>
<dbReference type="InterPro" id="IPR014036">
    <property type="entry name" value="DeoR-like_C"/>
</dbReference>
<dbReference type="Proteomes" id="UP000824037">
    <property type="component" value="Unassembled WGS sequence"/>
</dbReference>
<evidence type="ECO:0000256" key="1">
    <source>
        <dbReference type="ARBA" id="ARBA00023015"/>
    </source>
</evidence>
<dbReference type="Gene3D" id="1.10.10.10">
    <property type="entry name" value="Winged helix-like DNA-binding domain superfamily/Winged helix DNA-binding domain"/>
    <property type="match status" value="1"/>
</dbReference>
<gene>
    <name evidence="5" type="ORF">H9815_07245</name>
</gene>
<reference evidence="5" key="1">
    <citation type="journal article" date="2021" name="PeerJ">
        <title>Extensive microbial diversity within the chicken gut microbiome revealed by metagenomics and culture.</title>
        <authorList>
            <person name="Gilroy R."/>
            <person name="Ravi A."/>
            <person name="Getino M."/>
            <person name="Pursley I."/>
            <person name="Horton D.L."/>
            <person name="Alikhan N.F."/>
            <person name="Baker D."/>
            <person name="Gharbi K."/>
            <person name="Hall N."/>
            <person name="Watson M."/>
            <person name="Adriaenssens E.M."/>
            <person name="Foster-Nyarko E."/>
            <person name="Jarju S."/>
            <person name="Secka A."/>
            <person name="Antonio M."/>
            <person name="Oren A."/>
            <person name="Chaudhuri R.R."/>
            <person name="La Ragione R."/>
            <person name="Hildebrand F."/>
            <person name="Pallen M.J."/>
        </authorList>
    </citation>
    <scope>NUCLEOTIDE SEQUENCE</scope>
    <source>
        <strain evidence="5">ChiGjej4B4-7305</strain>
    </source>
</reference>
<dbReference type="PRINTS" id="PR00037">
    <property type="entry name" value="HTHLACR"/>
</dbReference>
<dbReference type="Gene3D" id="3.40.50.1360">
    <property type="match status" value="1"/>
</dbReference>
<keyword evidence="1" id="KW-0805">Transcription regulation</keyword>
<dbReference type="InterPro" id="IPR036388">
    <property type="entry name" value="WH-like_DNA-bd_sf"/>
</dbReference>
<dbReference type="AlphaFoldDB" id="A0A9D2J441"/>
<dbReference type="SMART" id="SM01134">
    <property type="entry name" value="DeoRC"/>
    <property type="match status" value="1"/>
</dbReference>
<dbReference type="SUPFAM" id="SSF46785">
    <property type="entry name" value="Winged helix' DNA-binding domain"/>
    <property type="match status" value="1"/>
</dbReference>
<evidence type="ECO:0000256" key="3">
    <source>
        <dbReference type="ARBA" id="ARBA00023163"/>
    </source>
</evidence>
<dbReference type="PROSITE" id="PS51000">
    <property type="entry name" value="HTH_DEOR_2"/>
    <property type="match status" value="1"/>
</dbReference>
<dbReference type="GO" id="GO:0003700">
    <property type="term" value="F:DNA-binding transcription factor activity"/>
    <property type="evidence" value="ECO:0007669"/>
    <property type="project" value="InterPro"/>
</dbReference>
<evidence type="ECO:0000259" key="4">
    <source>
        <dbReference type="PROSITE" id="PS51000"/>
    </source>
</evidence>
<dbReference type="SMART" id="SM00420">
    <property type="entry name" value="HTH_DEOR"/>
    <property type="match status" value="1"/>
</dbReference>
<keyword evidence="2 5" id="KW-0238">DNA-binding</keyword>
<dbReference type="Pfam" id="PF00455">
    <property type="entry name" value="DeoRC"/>
    <property type="match status" value="1"/>
</dbReference>
<keyword evidence="3" id="KW-0804">Transcription</keyword>
<dbReference type="InterPro" id="IPR037171">
    <property type="entry name" value="NagB/RpiA_transferase-like"/>
</dbReference>
<dbReference type="GO" id="GO:0003677">
    <property type="term" value="F:DNA binding"/>
    <property type="evidence" value="ECO:0007669"/>
    <property type="project" value="UniProtKB-KW"/>
</dbReference>
<evidence type="ECO:0000256" key="2">
    <source>
        <dbReference type="ARBA" id="ARBA00023125"/>
    </source>
</evidence>
<dbReference type="InterPro" id="IPR001034">
    <property type="entry name" value="DeoR_HTH"/>
</dbReference>